<protein>
    <submittedName>
        <fullName evidence="1">Uncharacterized protein</fullName>
    </submittedName>
</protein>
<keyword evidence="2" id="KW-1185">Reference proteome</keyword>
<gene>
    <name evidence="1" type="ORF">BN948_01910</name>
</gene>
<proteinExistence type="predicted"/>
<dbReference type="EMBL" id="CCAE010000011">
    <property type="protein sequence ID" value="CDN87488.1"/>
    <property type="molecule type" value="Genomic_DNA"/>
</dbReference>
<organism evidence="1 2">
    <name type="scientific">Hydrogenophaga intermedia</name>
    <dbReference type="NCBI Taxonomy" id="65786"/>
    <lineage>
        <taxon>Bacteria</taxon>
        <taxon>Pseudomonadati</taxon>
        <taxon>Pseudomonadota</taxon>
        <taxon>Betaproteobacteria</taxon>
        <taxon>Burkholderiales</taxon>
        <taxon>Comamonadaceae</taxon>
        <taxon>Hydrogenophaga</taxon>
    </lineage>
</organism>
<name>A0A1L1PC12_HYDIT</name>
<accession>A0A1L1PC12</accession>
<dbReference type="Proteomes" id="UP000028878">
    <property type="component" value="Unassembled WGS sequence"/>
</dbReference>
<dbReference type="RefSeq" id="WP_035621366.1">
    <property type="nucleotide sequence ID" value="NZ_CCAE010000011.1"/>
</dbReference>
<evidence type="ECO:0000313" key="1">
    <source>
        <dbReference type="EMBL" id="CDN87488.1"/>
    </source>
</evidence>
<evidence type="ECO:0000313" key="2">
    <source>
        <dbReference type="Proteomes" id="UP000028878"/>
    </source>
</evidence>
<sequence>MSMTITLQAGVPQEFYGVCNFLRILEAAGPLTLEFYSGGREVAEAVDVGEGYAEKFEVGTFDRVRLHSASTQVVQFVTRLGNTVAYDKAPVGDVQVVGSVLLADESMRPVLPTHNWSTGATVAAVTPLTVFNAAANPNGAILWSAGASDATSSATIVQAFVAKATAPTGVGDGDVIAQSVFSQSGSVQIANIDLQQPRRIAPGLGLFFISSTAGGGAWFRHARYTLL</sequence>
<reference evidence="2" key="1">
    <citation type="submission" date="2014-02" db="EMBL/GenBank/DDBJ databases">
        <authorList>
            <person name="Gan H."/>
        </authorList>
    </citation>
    <scope>NUCLEOTIDE SEQUENCE [LARGE SCALE GENOMIC DNA]</scope>
    <source>
        <strain evidence="2">S1</strain>
    </source>
</reference>
<reference evidence="2" key="2">
    <citation type="submission" date="2014-11" db="EMBL/GenBank/DDBJ databases">
        <title>Draft genome sequence of Hydrogenophaga intermedia S1.</title>
        <authorList>
            <person name="Gan H.M."/>
            <person name="Chew T.H."/>
            <person name="Stolz A."/>
        </authorList>
    </citation>
    <scope>NUCLEOTIDE SEQUENCE [LARGE SCALE GENOMIC DNA]</scope>
    <source>
        <strain evidence="2">S1</strain>
    </source>
</reference>
<dbReference type="AlphaFoldDB" id="A0A1L1PC12"/>